<dbReference type="Proteomes" id="UP000184216">
    <property type="component" value="Unassembled WGS sequence"/>
</dbReference>
<name>A0ABY1J870_9FLAO</name>
<accession>A0ABY1J870</accession>
<feature type="compositionally biased region" description="Basic and acidic residues" evidence="1">
    <location>
        <begin position="212"/>
        <end position="260"/>
    </location>
</feature>
<dbReference type="RefSeq" id="WP_124020536.1">
    <property type="nucleotide sequence ID" value="NZ_FRBX01000006.1"/>
</dbReference>
<dbReference type="EMBL" id="FRBX01000006">
    <property type="protein sequence ID" value="SHN09346.1"/>
    <property type="molecule type" value="Genomic_DNA"/>
</dbReference>
<evidence type="ECO:0000313" key="3">
    <source>
        <dbReference type="Proteomes" id="UP000184216"/>
    </source>
</evidence>
<reference evidence="2 3" key="1">
    <citation type="submission" date="2016-11" db="EMBL/GenBank/DDBJ databases">
        <authorList>
            <person name="Varghese N."/>
            <person name="Submissions S."/>
        </authorList>
    </citation>
    <scope>NUCLEOTIDE SEQUENCE [LARGE SCALE GENOMIC DNA]</scope>
    <source>
        <strain evidence="2 3">DSM 6368</strain>
    </source>
</reference>
<keyword evidence="3" id="KW-1185">Reference proteome</keyword>
<evidence type="ECO:0000256" key="1">
    <source>
        <dbReference type="SAM" id="MobiDB-lite"/>
    </source>
</evidence>
<proteinExistence type="predicted"/>
<evidence type="ECO:0008006" key="4">
    <source>
        <dbReference type="Google" id="ProtNLM"/>
    </source>
</evidence>
<dbReference type="Gene3D" id="2.20.110.10">
    <property type="entry name" value="Histone H3 K4-specific methyltransferase SET7/9 N-terminal domain"/>
    <property type="match status" value="1"/>
</dbReference>
<organism evidence="2 3">
    <name type="scientific">Flavobacterium pectinovorum</name>
    <dbReference type="NCBI Taxonomy" id="29533"/>
    <lineage>
        <taxon>Bacteria</taxon>
        <taxon>Pseudomonadati</taxon>
        <taxon>Bacteroidota</taxon>
        <taxon>Flavobacteriia</taxon>
        <taxon>Flavobacteriales</taxon>
        <taxon>Flavobacteriaceae</taxon>
        <taxon>Flavobacterium</taxon>
    </lineage>
</organism>
<dbReference type="SUPFAM" id="SSF82185">
    <property type="entry name" value="Histone H3 K4-specific methyltransferase SET7/9 N-terminal domain"/>
    <property type="match status" value="1"/>
</dbReference>
<evidence type="ECO:0000313" key="2">
    <source>
        <dbReference type="EMBL" id="SHN09346.1"/>
    </source>
</evidence>
<gene>
    <name evidence="2" type="ORF">SAMN05444387_4058</name>
</gene>
<protein>
    <recommendedName>
        <fullName evidence="4">MORN repeat variant</fullName>
    </recommendedName>
</protein>
<feature type="region of interest" description="Disordered" evidence="1">
    <location>
        <begin position="209"/>
        <end position="272"/>
    </location>
</feature>
<comment type="caution">
    <text evidence="2">The sequence shown here is derived from an EMBL/GenBank/DDBJ whole genome shotgun (WGS) entry which is preliminary data.</text>
</comment>
<sequence>MKTKVLSGFLLLFFSLFLVSFSDPYAIKRISDANFRYEFYTTDKKIKVKDHKMYYWFKGGAIHSAESGIAGTLLDDKFVKMYHSNQLAEQGQFKEGLKVGTWKTWHSNGTIESVQNWKKGLKCGDYLRYDQNGALAESGKYSKDLKTGKWVNFEKNDTLVYKKGTLVPKKQKLSKSQEYRLKEEQAKIEKSQKEAQQLEITQDANTLTSYKEATKEKEKAEKERIAKEKAAEKEKTAKEKAAEQEKKKAADKAPKKDSKTKSFFKNIFTKKQ</sequence>